<dbReference type="Proteomes" id="UP000582837">
    <property type="component" value="Unassembled WGS sequence"/>
</dbReference>
<evidence type="ECO:0000313" key="3">
    <source>
        <dbReference type="Proteomes" id="UP000582837"/>
    </source>
</evidence>
<comment type="caution">
    <text evidence="2">The sequence shown here is derived from an EMBL/GenBank/DDBJ whole genome shotgun (WGS) entry which is preliminary data.</text>
</comment>
<evidence type="ECO:0000313" key="2">
    <source>
        <dbReference type="EMBL" id="MBB6072138.1"/>
    </source>
</evidence>
<feature type="chain" id="PRO_5032861641" description="Outer membrane protein beta-barrel domain-containing protein" evidence="1">
    <location>
        <begin position="24"/>
        <end position="408"/>
    </location>
</feature>
<feature type="signal peptide" evidence="1">
    <location>
        <begin position="1"/>
        <end position="23"/>
    </location>
</feature>
<protein>
    <recommendedName>
        <fullName evidence="4">Outer membrane protein beta-barrel domain-containing protein</fullName>
    </recommendedName>
</protein>
<evidence type="ECO:0000256" key="1">
    <source>
        <dbReference type="SAM" id="SignalP"/>
    </source>
</evidence>
<accession>A0A841H2E6</accession>
<organism evidence="2 3">
    <name type="scientific">Longimicrobium terrae</name>
    <dbReference type="NCBI Taxonomy" id="1639882"/>
    <lineage>
        <taxon>Bacteria</taxon>
        <taxon>Pseudomonadati</taxon>
        <taxon>Gemmatimonadota</taxon>
        <taxon>Longimicrobiia</taxon>
        <taxon>Longimicrobiales</taxon>
        <taxon>Longimicrobiaceae</taxon>
        <taxon>Longimicrobium</taxon>
    </lineage>
</organism>
<dbReference type="AlphaFoldDB" id="A0A841H2E6"/>
<sequence>MRSRPLSSILLAAALLAPRAGSAQFETVSKLFDKVHSVAVSGQTGRLTNSYMTEDGRCAFFSNALCGAGVEVLIDVGDSAGEHWELGLGAGYLSGFGRMRDSLDFRASMRTFPTVSAYYTNISLGPVGMYLGGNMGLVELVNAQAYGDSALEYGVKGNTFELGATVGLYGEIGRGAIFIEPAYRWRRFSSLDYTFASAVGKLPRAFPRELDLSALQVSVGFQLDVRKHEPDKVPPKVWRLVSVDGLTLPAAVQVSAVSSGTVQKQILFGMLTMNPGKDDDEPGTYRLELQTREITTTAAGVVQSAQPPVATVENGTFTRSEAGDLTLTPTLASPTTTTTVSTTAVATTTVTTTTVAARGAEMVARQGHAEGTEVRLRDPATGYGLIFRRADVLEVSAPSAAAEKTAGN</sequence>
<keyword evidence="3" id="KW-1185">Reference proteome</keyword>
<keyword evidence="1" id="KW-0732">Signal</keyword>
<name>A0A841H2E6_9BACT</name>
<dbReference type="RefSeq" id="WP_170034718.1">
    <property type="nucleotide sequence ID" value="NZ_JABDTL010000001.1"/>
</dbReference>
<gene>
    <name evidence="2" type="ORF">HNQ61_003799</name>
</gene>
<evidence type="ECO:0008006" key="4">
    <source>
        <dbReference type="Google" id="ProtNLM"/>
    </source>
</evidence>
<proteinExistence type="predicted"/>
<reference evidence="2 3" key="1">
    <citation type="submission" date="2020-08" db="EMBL/GenBank/DDBJ databases">
        <title>Genomic Encyclopedia of Type Strains, Phase IV (KMG-IV): sequencing the most valuable type-strain genomes for metagenomic binning, comparative biology and taxonomic classification.</title>
        <authorList>
            <person name="Goeker M."/>
        </authorList>
    </citation>
    <scope>NUCLEOTIDE SEQUENCE [LARGE SCALE GENOMIC DNA]</scope>
    <source>
        <strain evidence="2 3">DSM 29007</strain>
    </source>
</reference>
<dbReference type="EMBL" id="JACHIA010000012">
    <property type="protein sequence ID" value="MBB6072138.1"/>
    <property type="molecule type" value="Genomic_DNA"/>
</dbReference>